<dbReference type="EMBL" id="KU700782">
    <property type="protein sequence ID" value="AML78489.1"/>
    <property type="molecule type" value="mRNA"/>
</dbReference>
<feature type="compositionally biased region" description="Polar residues" evidence="9">
    <location>
        <begin position="1064"/>
        <end position="1078"/>
    </location>
</feature>
<keyword evidence="1" id="KW-0600">Photoreceptor protein</keyword>
<dbReference type="InterPro" id="IPR029016">
    <property type="entry name" value="GAF-like_dom_sf"/>
</dbReference>
<dbReference type="InterPro" id="IPR035965">
    <property type="entry name" value="PAS-like_dom_sf"/>
</dbReference>
<evidence type="ECO:0000259" key="11">
    <source>
        <dbReference type="PROSITE" id="PS50110"/>
    </source>
</evidence>
<evidence type="ECO:0000256" key="8">
    <source>
        <dbReference type="PROSITE-ProRule" id="PRU00169"/>
    </source>
</evidence>
<dbReference type="InterPro" id="IPR005467">
    <property type="entry name" value="His_kinase_dom"/>
</dbReference>
<feature type="domain" description="Response regulatory" evidence="11">
    <location>
        <begin position="1111"/>
        <end position="1229"/>
    </location>
</feature>
<reference evidence="13" key="1">
    <citation type="journal article" date="2016" name="Proc. Natl. Acad. Sci. U.S.A.">
        <title>Functional and topological diversity of LOV domain photoreceptors.</title>
        <authorList>
            <person name="Glantz S.T."/>
            <person name="Carpenter E.J."/>
            <person name="Melkonian M."/>
            <person name="Gardner K.H."/>
            <person name="Boyden E.S."/>
            <person name="Wong G.K."/>
            <person name="Chow B.Y."/>
        </authorList>
    </citation>
    <scope>NUCLEOTIDE SEQUENCE</scope>
    <source>
        <strain evidence="13">RPQV_2008882</strain>
    </source>
</reference>
<dbReference type="SMART" id="SM00387">
    <property type="entry name" value="HATPase_c"/>
    <property type="match status" value="1"/>
</dbReference>
<dbReference type="InterPro" id="IPR011006">
    <property type="entry name" value="CheY-like_superfamily"/>
</dbReference>
<evidence type="ECO:0000256" key="5">
    <source>
        <dbReference type="ARBA" id="ARBA00022777"/>
    </source>
</evidence>
<dbReference type="InterPro" id="IPR003661">
    <property type="entry name" value="HisK_dim/P_dom"/>
</dbReference>
<evidence type="ECO:0000256" key="1">
    <source>
        <dbReference type="ARBA" id="ARBA00022543"/>
    </source>
</evidence>
<evidence type="ECO:0000256" key="6">
    <source>
        <dbReference type="ARBA" id="ARBA00023012"/>
    </source>
</evidence>
<feature type="domain" description="Histidine kinase" evidence="10">
    <location>
        <begin position="415"/>
        <end position="759"/>
    </location>
</feature>
<dbReference type="InterPro" id="IPR000014">
    <property type="entry name" value="PAS"/>
</dbReference>
<dbReference type="CDD" id="cd00130">
    <property type="entry name" value="PAS"/>
    <property type="match status" value="1"/>
</dbReference>
<dbReference type="Gene3D" id="3.40.50.2300">
    <property type="match status" value="1"/>
</dbReference>
<evidence type="ECO:0000256" key="2">
    <source>
        <dbReference type="ARBA" id="ARBA00022553"/>
    </source>
</evidence>
<protein>
    <submittedName>
        <fullName evidence="13">Putative LOV domain-containing protein</fullName>
    </submittedName>
</protein>
<dbReference type="NCBIfam" id="TIGR00229">
    <property type="entry name" value="sensory_box"/>
    <property type="match status" value="1"/>
</dbReference>
<dbReference type="SUPFAM" id="SSF55781">
    <property type="entry name" value="GAF domain-like"/>
    <property type="match status" value="1"/>
</dbReference>
<feature type="region of interest" description="Disordered" evidence="9">
    <location>
        <begin position="646"/>
        <end position="676"/>
    </location>
</feature>
<evidence type="ECO:0000256" key="3">
    <source>
        <dbReference type="ARBA" id="ARBA00022606"/>
    </source>
</evidence>
<keyword evidence="3" id="KW-0716">Sensory transduction</keyword>
<dbReference type="SUPFAM" id="SSF47384">
    <property type="entry name" value="Homodimeric domain of signal transducing histidine kinase"/>
    <property type="match status" value="1"/>
</dbReference>
<proteinExistence type="evidence at transcript level"/>
<dbReference type="SMART" id="SM00065">
    <property type="entry name" value="GAF"/>
    <property type="match status" value="1"/>
</dbReference>
<evidence type="ECO:0000256" key="4">
    <source>
        <dbReference type="ARBA" id="ARBA00022679"/>
    </source>
</evidence>
<evidence type="ECO:0000256" key="9">
    <source>
        <dbReference type="SAM" id="MobiDB-lite"/>
    </source>
</evidence>
<feature type="domain" description="PAS" evidence="12">
    <location>
        <begin position="259"/>
        <end position="307"/>
    </location>
</feature>
<evidence type="ECO:0000259" key="10">
    <source>
        <dbReference type="PROSITE" id="PS50109"/>
    </source>
</evidence>
<evidence type="ECO:0000256" key="7">
    <source>
        <dbReference type="ARBA" id="ARBA00023170"/>
    </source>
</evidence>
<feature type="modified residue" description="4-aspartylphosphate" evidence="8">
    <location>
        <position position="1161"/>
    </location>
</feature>
<dbReference type="InterPro" id="IPR001789">
    <property type="entry name" value="Sig_transdc_resp-reg_receiver"/>
</dbReference>
<dbReference type="Pfam" id="PF00072">
    <property type="entry name" value="Response_reg"/>
    <property type="match status" value="1"/>
</dbReference>
<keyword evidence="6" id="KW-0902">Two-component regulatory system</keyword>
<dbReference type="CDD" id="cd00082">
    <property type="entry name" value="HisKA"/>
    <property type="match status" value="1"/>
</dbReference>
<dbReference type="Pfam" id="PF02518">
    <property type="entry name" value="HATPase_c"/>
    <property type="match status" value="1"/>
</dbReference>
<dbReference type="Pfam" id="PF00512">
    <property type="entry name" value="HisKA"/>
    <property type="match status" value="1"/>
</dbReference>
<feature type="compositionally biased region" description="Low complexity" evidence="9">
    <location>
        <begin position="1095"/>
        <end position="1105"/>
    </location>
</feature>
<dbReference type="Gene3D" id="3.30.565.10">
    <property type="entry name" value="Histidine kinase-like ATPase, C-terminal domain"/>
    <property type="match status" value="1"/>
</dbReference>
<dbReference type="SMART" id="SM00448">
    <property type="entry name" value="REC"/>
    <property type="match status" value="1"/>
</dbReference>
<dbReference type="PROSITE" id="PS50110">
    <property type="entry name" value="RESPONSE_REGULATORY"/>
    <property type="match status" value="1"/>
</dbReference>
<evidence type="ECO:0000313" key="13">
    <source>
        <dbReference type="EMBL" id="AML78489.1"/>
    </source>
</evidence>
<feature type="region of interest" description="Disordered" evidence="9">
    <location>
        <begin position="1064"/>
        <end position="1107"/>
    </location>
</feature>
<dbReference type="GO" id="GO:0000155">
    <property type="term" value="F:phosphorelay sensor kinase activity"/>
    <property type="evidence" value="ECO:0007669"/>
    <property type="project" value="InterPro"/>
</dbReference>
<keyword evidence="5" id="KW-0418">Kinase</keyword>
<dbReference type="InterPro" id="IPR003594">
    <property type="entry name" value="HATPase_dom"/>
</dbReference>
<dbReference type="CDD" id="cd17546">
    <property type="entry name" value="REC_hyHK_CKI1_RcsC-like"/>
    <property type="match status" value="1"/>
</dbReference>
<keyword evidence="2 8" id="KW-0597">Phosphoprotein</keyword>
<dbReference type="PANTHER" id="PTHR45339">
    <property type="entry name" value="HYBRID SIGNAL TRANSDUCTION HISTIDINE KINASE J"/>
    <property type="match status" value="1"/>
</dbReference>
<dbReference type="SUPFAM" id="SSF55785">
    <property type="entry name" value="PYP-like sensor domain (PAS domain)"/>
    <property type="match status" value="1"/>
</dbReference>
<dbReference type="PRINTS" id="PR00344">
    <property type="entry name" value="BCTRLSENSOR"/>
</dbReference>
<feature type="region of interest" description="Disordered" evidence="9">
    <location>
        <begin position="871"/>
        <end position="912"/>
    </location>
</feature>
<feature type="compositionally biased region" description="Gly residues" evidence="9">
    <location>
        <begin position="888"/>
        <end position="898"/>
    </location>
</feature>
<keyword evidence="4" id="KW-0808">Transferase</keyword>
<dbReference type="SUPFAM" id="SSF55874">
    <property type="entry name" value="ATPase domain of HSP90 chaperone/DNA topoisomerase II/histidine kinase"/>
    <property type="match status" value="2"/>
</dbReference>
<dbReference type="SMART" id="SM00388">
    <property type="entry name" value="HisKA"/>
    <property type="match status" value="1"/>
</dbReference>
<dbReference type="SUPFAM" id="SSF52172">
    <property type="entry name" value="CheY-like"/>
    <property type="match status" value="1"/>
</dbReference>
<name>A0A126X1E3_9VIRI</name>
<organism evidence="13">
    <name type="scientific">Phymatodocis nordstedtiana</name>
    <dbReference type="NCBI Taxonomy" id="184514"/>
    <lineage>
        <taxon>Eukaryota</taxon>
        <taxon>Viridiplantae</taxon>
        <taxon>Streptophyta</taxon>
        <taxon>Zygnematophyceae</taxon>
        <taxon>Zygnematophycidae</taxon>
        <taxon>Desmidiales</taxon>
        <taxon>Desmidiaceae</taxon>
        <taxon>Phymatodocis</taxon>
    </lineage>
</organism>
<dbReference type="PROSITE" id="PS50109">
    <property type="entry name" value="HIS_KIN"/>
    <property type="match status" value="1"/>
</dbReference>
<dbReference type="Gene3D" id="1.10.287.130">
    <property type="match status" value="1"/>
</dbReference>
<dbReference type="InterPro" id="IPR004358">
    <property type="entry name" value="Sig_transdc_His_kin-like_C"/>
</dbReference>
<dbReference type="Pfam" id="PF13426">
    <property type="entry name" value="PAS_9"/>
    <property type="match status" value="1"/>
</dbReference>
<dbReference type="InterPro" id="IPR003018">
    <property type="entry name" value="GAF"/>
</dbReference>
<dbReference type="Pfam" id="PF01590">
    <property type="entry name" value="GAF"/>
    <property type="match status" value="1"/>
</dbReference>
<evidence type="ECO:0000259" key="12">
    <source>
        <dbReference type="PROSITE" id="PS50112"/>
    </source>
</evidence>
<keyword evidence="1" id="KW-0157">Chromophore</keyword>
<dbReference type="InterPro" id="IPR036097">
    <property type="entry name" value="HisK_dim/P_sf"/>
</dbReference>
<feature type="region of interest" description="Disordered" evidence="9">
    <location>
        <begin position="949"/>
        <end position="968"/>
    </location>
</feature>
<dbReference type="PANTHER" id="PTHR45339:SF1">
    <property type="entry name" value="HYBRID SIGNAL TRANSDUCTION HISTIDINE KINASE J"/>
    <property type="match status" value="1"/>
</dbReference>
<keyword evidence="7" id="KW-0675">Receptor</keyword>
<accession>A0A126X1E3</accession>
<dbReference type="GO" id="GO:0009881">
    <property type="term" value="F:photoreceptor activity"/>
    <property type="evidence" value="ECO:0007669"/>
    <property type="project" value="UniProtKB-KW"/>
</dbReference>
<dbReference type="Gene3D" id="3.30.450.40">
    <property type="match status" value="1"/>
</dbReference>
<dbReference type="PROSITE" id="PS50112">
    <property type="entry name" value="PAS"/>
    <property type="match status" value="1"/>
</dbReference>
<sequence>MSSGEEASSAEFQRAVSPLDALDVRAGKGTLVIDCEYGDEEVLSDDLTHFGENGYGWKFYPPELGPERPSPGAAFCPEGPPVPSNEVFRLQVLRRYNILDTDPTDPRFDRITALACQMFHVPVSLVSLVDEDRQWFKSNNGLPGVCQTDRTDSFCAFTLLPSSNPLLVVPDAAKDSRFAQNKLVVGPPYIRFYAGAPLVTSGNFILGSLCIIDFVPRADFGEEQEALLGALAALVSHEIEKHTQEMELQRLQSEKFEEDKKGLLLAIDAFSEGLVLVDVSQPGQPIVFVNEGWERITGYSIEDVVGQKCGALLQGPLTDWTAVEALAGAVAEAGSASVEILNYKKDGTPFWNWVRIRPVPASATFLPSDNDQRYYFGILSDCSLRKEKEMQLENMRVRELEKEAAVQAKRQFVANLSHEIRTPMNAIIACSQLLADSPGLTDDQQELVQMIAGSGQQLLSLISDILDFSKLEANKMTMHLREFSIWGCLDFCMEMLVLKSQTKGLDLSYNVSPSVPRWIWADEVRLRQILTNLLSNAAKFTDEGGEVEISVSARCLKPSHGSIGGGNSAQRGAPLSRSARYTSSYEPLARPTSGQGGGAGSATGMPVSSSLHCSSREDATDADVSSELCGGNIDGEDCAFQLSNLTTKLAPDPGGNDEDEKCQREREEGQELPWPWSQLPPYEIRFTVRDTGIGMPKEFAAVIFEAFTQCDNSRSRRYEGTGLGMAIAKDLTERMGGRIWVESEVGRGSTFYFTIKAQGSMVETKGNPAAAALGTALAPPPTPLSGKRALLVGPTETFQRMVGSMLASWGMECVAARSVDEFWEKWRLQSPDAARANSVTAPRAERGLVLRDRWSMHPAVSARFAVEVAESGAELPPSAPHPEARSQGGRGASAGGGGPRERQPGCARAPRGAQFKSMQELVLVDAAEEGAAAPGAEGAVPHGRAPMALRSMSCGRPTSPRDQGGPNASPFSGYFDAVLVDCPILSAEAEVPDGSMASFVMEYETALLMMHLGCACGSAVPTFLFLAKHTKRQTAIDPARLENVTVLSRPVRVNQVYKSLTERLQQSPHSSISPTNRQLLPPDSRDGVAARRSHSGSSSNSSGQGEQEPLRVLIAEDNVVNQRVLLKLLKGMGYGSCATATNGLKVLERLRERPFDLILMDLQMPDMDGLSATLQLRKELFAEQQPIVAALTADVGPGVEAECQEAGMNSYLPKPIRKEALQQLLDRCLALKRDGLLASSFLRWLD</sequence>
<feature type="region of interest" description="Disordered" evidence="9">
    <location>
        <begin position="562"/>
        <end position="616"/>
    </location>
</feature>
<dbReference type="AlphaFoldDB" id="A0A126X1E3"/>
<dbReference type="Gene3D" id="3.30.450.20">
    <property type="entry name" value="PAS domain"/>
    <property type="match status" value="1"/>
</dbReference>
<dbReference type="InterPro" id="IPR036890">
    <property type="entry name" value="HATPase_C_sf"/>
</dbReference>